<evidence type="ECO:0000313" key="6">
    <source>
        <dbReference type="Proteomes" id="UP000565711"/>
    </source>
</evidence>
<dbReference type="SUPFAM" id="SSF54909">
    <property type="entry name" value="Dimeric alpha+beta barrel"/>
    <property type="match status" value="1"/>
</dbReference>
<dbReference type="GO" id="GO:0043565">
    <property type="term" value="F:sequence-specific DNA binding"/>
    <property type="evidence" value="ECO:0007669"/>
    <property type="project" value="InterPro"/>
</dbReference>
<dbReference type="EMBL" id="JAAXOP010000005">
    <property type="protein sequence ID" value="NKY50966.1"/>
    <property type="molecule type" value="Genomic_DNA"/>
</dbReference>
<reference evidence="5 6" key="1">
    <citation type="submission" date="2020-04" db="EMBL/GenBank/DDBJ databases">
        <title>MicrobeNet Type strains.</title>
        <authorList>
            <person name="Nicholson A.C."/>
        </authorList>
    </citation>
    <scope>NUCLEOTIDE SEQUENCE [LARGE SCALE GENOMIC DNA]</scope>
    <source>
        <strain evidence="5 6">JCM 12354</strain>
    </source>
</reference>
<protein>
    <submittedName>
        <fullName evidence="5">Lrp/AsnC family transcriptional regulator</fullName>
    </submittedName>
</protein>
<dbReference type="GO" id="GO:0005829">
    <property type="term" value="C:cytosol"/>
    <property type="evidence" value="ECO:0007669"/>
    <property type="project" value="TreeGrafter"/>
</dbReference>
<evidence type="ECO:0000313" key="5">
    <source>
        <dbReference type="EMBL" id="NKY50966.1"/>
    </source>
</evidence>
<name>A0A846XV05_9NOCA</name>
<organism evidence="5 6">
    <name type="scientific">Nocardia vermiculata</name>
    <dbReference type="NCBI Taxonomy" id="257274"/>
    <lineage>
        <taxon>Bacteria</taxon>
        <taxon>Bacillati</taxon>
        <taxon>Actinomycetota</taxon>
        <taxon>Actinomycetes</taxon>
        <taxon>Mycobacteriales</taxon>
        <taxon>Nocardiaceae</taxon>
        <taxon>Nocardia</taxon>
    </lineage>
</organism>
<dbReference type="InterPro" id="IPR019888">
    <property type="entry name" value="Tscrpt_reg_AsnC-like"/>
</dbReference>
<dbReference type="Pfam" id="PF13412">
    <property type="entry name" value="HTH_24"/>
    <property type="match status" value="1"/>
</dbReference>
<dbReference type="PRINTS" id="PR00033">
    <property type="entry name" value="HTHASNC"/>
</dbReference>
<dbReference type="PROSITE" id="PS50956">
    <property type="entry name" value="HTH_ASNC_2"/>
    <property type="match status" value="1"/>
</dbReference>
<feature type="domain" description="HTH asnC-type" evidence="4">
    <location>
        <begin position="153"/>
        <end position="213"/>
    </location>
</feature>
<evidence type="ECO:0000256" key="2">
    <source>
        <dbReference type="ARBA" id="ARBA00023125"/>
    </source>
</evidence>
<accession>A0A846XV05</accession>
<evidence type="ECO:0000256" key="3">
    <source>
        <dbReference type="ARBA" id="ARBA00023163"/>
    </source>
</evidence>
<comment type="caution">
    <text evidence="5">The sequence shown here is derived from an EMBL/GenBank/DDBJ whole genome shotgun (WGS) entry which is preliminary data.</text>
</comment>
<dbReference type="Gene3D" id="1.10.10.10">
    <property type="entry name" value="Winged helix-like DNA-binding domain superfamily/Winged helix DNA-binding domain"/>
    <property type="match status" value="2"/>
</dbReference>
<dbReference type="InterPro" id="IPR036390">
    <property type="entry name" value="WH_DNA-bd_sf"/>
</dbReference>
<sequence>MVTITEADVRLVQELDRDPVATYATLAERLDVGERTVARRYRRLVELGLVRVVARTLPGFEGGVGWLIRTWSDTGHASRLSRALARQPRSRWVRTSTAGDQVVWGLVASPGPGDPVLKGVTDDPKVRSVESMQLLKVWTVHGQAAVEWPKYRLDDLDRTIIAQLRIDGRRSNSVIATAAGVDPGTVARRTRRLVESGTLYYEVEIDPAVQGLGVDTMIWITMAPGQLGRLAAKLSRHPYCRFVAATSGRFSLALNVVLPRYQDVVTFVDDELAGCGVVSQEVVPMNRALKRGAH</sequence>
<keyword evidence="1" id="KW-0805">Transcription regulation</keyword>
<gene>
    <name evidence="5" type="ORF">HGA08_12150</name>
</gene>
<dbReference type="InterPro" id="IPR000485">
    <property type="entry name" value="AsnC-type_HTH_dom"/>
</dbReference>
<evidence type="ECO:0000256" key="1">
    <source>
        <dbReference type="ARBA" id="ARBA00023015"/>
    </source>
</evidence>
<dbReference type="RefSeq" id="WP_067873699.1">
    <property type="nucleotide sequence ID" value="NZ_JAAXOP010000005.1"/>
</dbReference>
<dbReference type="GO" id="GO:0043200">
    <property type="term" value="P:response to amino acid"/>
    <property type="evidence" value="ECO:0007669"/>
    <property type="project" value="TreeGrafter"/>
</dbReference>
<dbReference type="SMART" id="SM00344">
    <property type="entry name" value="HTH_ASNC"/>
    <property type="match status" value="1"/>
</dbReference>
<dbReference type="SUPFAM" id="SSF46785">
    <property type="entry name" value="Winged helix' DNA-binding domain"/>
    <property type="match status" value="2"/>
</dbReference>
<keyword evidence="6" id="KW-1185">Reference proteome</keyword>
<keyword evidence="3" id="KW-0804">Transcription</keyword>
<proteinExistence type="predicted"/>
<dbReference type="Proteomes" id="UP000565711">
    <property type="component" value="Unassembled WGS sequence"/>
</dbReference>
<dbReference type="InterPro" id="IPR011008">
    <property type="entry name" value="Dimeric_a/b-barrel"/>
</dbReference>
<evidence type="ECO:0000259" key="4">
    <source>
        <dbReference type="PROSITE" id="PS50956"/>
    </source>
</evidence>
<dbReference type="AlphaFoldDB" id="A0A846XV05"/>
<dbReference type="InterPro" id="IPR036388">
    <property type="entry name" value="WH-like_DNA-bd_sf"/>
</dbReference>
<dbReference type="PANTHER" id="PTHR30154">
    <property type="entry name" value="LEUCINE-RESPONSIVE REGULATORY PROTEIN"/>
    <property type="match status" value="1"/>
</dbReference>
<dbReference type="PANTHER" id="PTHR30154:SF34">
    <property type="entry name" value="TRANSCRIPTIONAL REGULATOR AZLB"/>
    <property type="match status" value="1"/>
</dbReference>
<dbReference type="Pfam" id="PF13404">
    <property type="entry name" value="HTH_AsnC-type"/>
    <property type="match status" value="1"/>
</dbReference>
<keyword evidence="2" id="KW-0238">DNA-binding</keyword>
<dbReference type="Gene3D" id="3.30.70.920">
    <property type="match status" value="1"/>
</dbReference>